<evidence type="ECO:0000256" key="1">
    <source>
        <dbReference type="ARBA" id="ARBA00022448"/>
    </source>
</evidence>
<name>A0A090Q306_9FLAO</name>
<organism evidence="7 8">
    <name type="scientific">Nonlabens tegetincola</name>
    <dbReference type="NCBI Taxonomy" id="323273"/>
    <lineage>
        <taxon>Bacteria</taxon>
        <taxon>Pseudomonadati</taxon>
        <taxon>Bacteroidota</taxon>
        <taxon>Flavobacteriia</taxon>
        <taxon>Flavobacteriales</taxon>
        <taxon>Flavobacteriaceae</taxon>
        <taxon>Nonlabens</taxon>
    </lineage>
</organism>
<keyword evidence="4" id="KW-0676">Redox-active center</keyword>
<dbReference type="Pfam" id="PF00085">
    <property type="entry name" value="Thioredoxin"/>
    <property type="match status" value="1"/>
</dbReference>
<dbReference type="AlphaFoldDB" id="A0A090Q306"/>
<dbReference type="Proteomes" id="UP000029221">
    <property type="component" value="Unassembled WGS sequence"/>
</dbReference>
<keyword evidence="3" id="KW-1015">Disulfide bond</keyword>
<evidence type="ECO:0000259" key="6">
    <source>
        <dbReference type="PROSITE" id="PS51352"/>
    </source>
</evidence>
<evidence type="ECO:0000256" key="4">
    <source>
        <dbReference type="ARBA" id="ARBA00023284"/>
    </source>
</evidence>
<dbReference type="STRING" id="319236.BST91_07475"/>
<feature type="chain" id="PRO_5001862968" description="Thioredoxin domain-containing protein" evidence="5">
    <location>
        <begin position="22"/>
        <end position="247"/>
    </location>
</feature>
<gene>
    <name evidence="7" type="ORF">JCM19294_2090</name>
</gene>
<dbReference type="InterPro" id="IPR017937">
    <property type="entry name" value="Thioredoxin_CS"/>
</dbReference>
<dbReference type="CDD" id="cd02947">
    <property type="entry name" value="TRX_family"/>
    <property type="match status" value="1"/>
</dbReference>
<protein>
    <recommendedName>
        <fullName evidence="6">Thioredoxin domain-containing protein</fullName>
    </recommendedName>
</protein>
<keyword evidence="5" id="KW-0732">Signal</keyword>
<dbReference type="InterPro" id="IPR013766">
    <property type="entry name" value="Thioredoxin_domain"/>
</dbReference>
<keyword evidence="2" id="KW-0249">Electron transport</keyword>
<dbReference type="Gene3D" id="3.40.30.10">
    <property type="entry name" value="Glutaredoxin"/>
    <property type="match status" value="1"/>
</dbReference>
<dbReference type="PANTHER" id="PTHR45663">
    <property type="entry name" value="GEO12009P1"/>
    <property type="match status" value="1"/>
</dbReference>
<reference evidence="7" key="1">
    <citation type="journal article" date="2014" name="Genome Announc.">
        <title>Draft Genome Sequences of Marine Flavobacterium Nonlabens Strains NR17, NR24, NR27, NR32, NR33, and Ara13.</title>
        <authorList>
            <person name="Nakanishi M."/>
            <person name="Meirelles P."/>
            <person name="Suzuki R."/>
            <person name="Takatani N."/>
            <person name="Mino S."/>
            <person name="Suda W."/>
            <person name="Oshima K."/>
            <person name="Hattori M."/>
            <person name="Ohkuma M."/>
            <person name="Hosokawa M."/>
            <person name="Miyashita K."/>
            <person name="Thompson F.L."/>
            <person name="Niwa A."/>
            <person name="Sawabe T."/>
            <person name="Sawabe T."/>
        </authorList>
    </citation>
    <scope>NUCLEOTIDE SEQUENCE [LARGE SCALE GENOMIC DNA]</scope>
    <source>
        <strain evidence="7">JCM 19294</strain>
    </source>
</reference>
<comment type="caution">
    <text evidence="7">The sequence shown here is derived from an EMBL/GenBank/DDBJ whole genome shotgun (WGS) entry which is preliminary data.</text>
</comment>
<dbReference type="eggNOG" id="COG0526">
    <property type="taxonomic scope" value="Bacteria"/>
</dbReference>
<dbReference type="RefSeq" id="WP_042277921.1">
    <property type="nucleotide sequence ID" value="NZ_BBML01000002.1"/>
</dbReference>
<feature type="signal peptide" evidence="5">
    <location>
        <begin position="1"/>
        <end position="21"/>
    </location>
</feature>
<dbReference type="GO" id="GO:0005737">
    <property type="term" value="C:cytoplasm"/>
    <property type="evidence" value="ECO:0007669"/>
    <property type="project" value="TreeGrafter"/>
</dbReference>
<keyword evidence="8" id="KW-1185">Reference proteome</keyword>
<evidence type="ECO:0000313" key="8">
    <source>
        <dbReference type="Proteomes" id="UP000029221"/>
    </source>
</evidence>
<dbReference type="PANTHER" id="PTHR45663:SF11">
    <property type="entry name" value="GEO12009P1"/>
    <property type="match status" value="1"/>
</dbReference>
<evidence type="ECO:0000313" key="7">
    <source>
        <dbReference type="EMBL" id="GAK96577.1"/>
    </source>
</evidence>
<sequence>MFNRIALLILMSMGWMLPAQAQTYVTDATMDETVMQENDRMVVLFFTATWCGPCQYMKPIINSIKDEVDVDIYYLDTDNNTADDILHVTSIPTYYFIKNGRKLGQTTGTLKRARLIQLIQRHDAMTVTGDLLPYRGKPSKFSIKEGHSKELSYDSIDKVWYDAAQLNATAWNYTSESSHLQDVQAALVMINRSIELEETVSALETKAFLLLRLNRKKEAKLVIDQGLKLARKRNEFTGILEGLLERL</sequence>
<dbReference type="SUPFAM" id="SSF52833">
    <property type="entry name" value="Thioredoxin-like"/>
    <property type="match status" value="1"/>
</dbReference>
<keyword evidence="1" id="KW-0813">Transport</keyword>
<evidence type="ECO:0000256" key="3">
    <source>
        <dbReference type="ARBA" id="ARBA00023157"/>
    </source>
</evidence>
<dbReference type="EMBL" id="BBML01000002">
    <property type="protein sequence ID" value="GAK96577.1"/>
    <property type="molecule type" value="Genomic_DNA"/>
</dbReference>
<dbReference type="InterPro" id="IPR036249">
    <property type="entry name" value="Thioredoxin-like_sf"/>
</dbReference>
<proteinExistence type="predicted"/>
<accession>A0A090Q306</accession>
<dbReference type="GO" id="GO:0015035">
    <property type="term" value="F:protein-disulfide reductase activity"/>
    <property type="evidence" value="ECO:0007669"/>
    <property type="project" value="TreeGrafter"/>
</dbReference>
<evidence type="ECO:0000256" key="5">
    <source>
        <dbReference type="SAM" id="SignalP"/>
    </source>
</evidence>
<dbReference type="PROSITE" id="PS00194">
    <property type="entry name" value="THIOREDOXIN_1"/>
    <property type="match status" value="1"/>
</dbReference>
<dbReference type="PROSITE" id="PS51352">
    <property type="entry name" value="THIOREDOXIN_2"/>
    <property type="match status" value="1"/>
</dbReference>
<evidence type="ECO:0000256" key="2">
    <source>
        <dbReference type="ARBA" id="ARBA00022982"/>
    </source>
</evidence>
<feature type="domain" description="Thioredoxin" evidence="6">
    <location>
        <begin position="11"/>
        <end position="166"/>
    </location>
</feature>